<feature type="transmembrane region" description="Helical" evidence="1">
    <location>
        <begin position="220"/>
        <end position="240"/>
    </location>
</feature>
<feature type="transmembrane region" description="Helical" evidence="1">
    <location>
        <begin position="48"/>
        <end position="71"/>
    </location>
</feature>
<evidence type="ECO:0000313" key="3">
    <source>
        <dbReference type="Proteomes" id="UP000308652"/>
    </source>
</evidence>
<feature type="transmembrane region" description="Helical" evidence="1">
    <location>
        <begin position="136"/>
        <end position="159"/>
    </location>
</feature>
<dbReference type="EMBL" id="ML213600">
    <property type="protein sequence ID" value="TFK39236.1"/>
    <property type="molecule type" value="Genomic_DNA"/>
</dbReference>
<dbReference type="Proteomes" id="UP000308652">
    <property type="component" value="Unassembled WGS sequence"/>
</dbReference>
<name>A0A5C3M4D9_9AGAR</name>
<dbReference type="OrthoDB" id="3357408at2759"/>
<keyword evidence="1" id="KW-0472">Membrane</keyword>
<evidence type="ECO:0000256" key="1">
    <source>
        <dbReference type="SAM" id="Phobius"/>
    </source>
</evidence>
<gene>
    <name evidence="2" type="ORF">BDQ12DRAFT_744628</name>
</gene>
<feature type="transmembrane region" description="Helical" evidence="1">
    <location>
        <begin position="246"/>
        <end position="266"/>
    </location>
</feature>
<sequence>MAPLSITAAHLWGLFIQSLCFGVYLVTVGFTIPPLLRTGNRFRRSRELNWVMLFGALSCIFITFDMVLSFYHSLLAFVYTTGTDAATRSYTDISSWINVTKACPQILSNVFGDLMLIYRCWVVYDRSWLSISLSLLLWLGCLACGVRFIFLAGTLHVPALVYTEVMFPYNAAFWGVSVAVNIVTTGLLVWRLWTVDQEIAQYQTNHSFQHESLLRHVMKIILESGIIYTISAFATFIAVITKSTSYYPMTALAISAVGIAFNLIIIRSVRRESMSNAISNSNGTIPLQFRSPRQTKFSVTRTDTTSHIVATEDTFYESKASLHKPVGTPERSVGPERQ</sequence>
<keyword evidence="1" id="KW-1133">Transmembrane helix</keyword>
<evidence type="ECO:0000313" key="2">
    <source>
        <dbReference type="EMBL" id="TFK39236.1"/>
    </source>
</evidence>
<keyword evidence="1" id="KW-0812">Transmembrane</keyword>
<proteinExistence type="predicted"/>
<protein>
    <submittedName>
        <fullName evidence="2">Uncharacterized protein</fullName>
    </submittedName>
</protein>
<dbReference type="AlphaFoldDB" id="A0A5C3M4D9"/>
<accession>A0A5C3M4D9</accession>
<reference evidence="2 3" key="1">
    <citation type="journal article" date="2019" name="Nat. Ecol. Evol.">
        <title>Megaphylogeny resolves global patterns of mushroom evolution.</title>
        <authorList>
            <person name="Varga T."/>
            <person name="Krizsan K."/>
            <person name="Foldi C."/>
            <person name="Dima B."/>
            <person name="Sanchez-Garcia M."/>
            <person name="Sanchez-Ramirez S."/>
            <person name="Szollosi G.J."/>
            <person name="Szarkandi J.G."/>
            <person name="Papp V."/>
            <person name="Albert L."/>
            <person name="Andreopoulos W."/>
            <person name="Angelini C."/>
            <person name="Antonin V."/>
            <person name="Barry K.W."/>
            <person name="Bougher N.L."/>
            <person name="Buchanan P."/>
            <person name="Buyck B."/>
            <person name="Bense V."/>
            <person name="Catcheside P."/>
            <person name="Chovatia M."/>
            <person name="Cooper J."/>
            <person name="Damon W."/>
            <person name="Desjardin D."/>
            <person name="Finy P."/>
            <person name="Geml J."/>
            <person name="Haridas S."/>
            <person name="Hughes K."/>
            <person name="Justo A."/>
            <person name="Karasinski D."/>
            <person name="Kautmanova I."/>
            <person name="Kiss B."/>
            <person name="Kocsube S."/>
            <person name="Kotiranta H."/>
            <person name="LaButti K.M."/>
            <person name="Lechner B.E."/>
            <person name="Liimatainen K."/>
            <person name="Lipzen A."/>
            <person name="Lukacs Z."/>
            <person name="Mihaltcheva S."/>
            <person name="Morgado L.N."/>
            <person name="Niskanen T."/>
            <person name="Noordeloos M.E."/>
            <person name="Ohm R.A."/>
            <person name="Ortiz-Santana B."/>
            <person name="Ovrebo C."/>
            <person name="Racz N."/>
            <person name="Riley R."/>
            <person name="Savchenko A."/>
            <person name="Shiryaev A."/>
            <person name="Soop K."/>
            <person name="Spirin V."/>
            <person name="Szebenyi C."/>
            <person name="Tomsovsky M."/>
            <person name="Tulloss R.E."/>
            <person name="Uehling J."/>
            <person name="Grigoriev I.V."/>
            <person name="Vagvolgyi C."/>
            <person name="Papp T."/>
            <person name="Martin F.M."/>
            <person name="Miettinen O."/>
            <person name="Hibbett D.S."/>
            <person name="Nagy L.G."/>
        </authorList>
    </citation>
    <scope>NUCLEOTIDE SEQUENCE [LARGE SCALE GENOMIC DNA]</scope>
    <source>
        <strain evidence="2 3">CBS 166.37</strain>
    </source>
</reference>
<organism evidence="2 3">
    <name type="scientific">Crucibulum laeve</name>
    <dbReference type="NCBI Taxonomy" id="68775"/>
    <lineage>
        <taxon>Eukaryota</taxon>
        <taxon>Fungi</taxon>
        <taxon>Dikarya</taxon>
        <taxon>Basidiomycota</taxon>
        <taxon>Agaricomycotina</taxon>
        <taxon>Agaricomycetes</taxon>
        <taxon>Agaricomycetidae</taxon>
        <taxon>Agaricales</taxon>
        <taxon>Agaricineae</taxon>
        <taxon>Nidulariaceae</taxon>
        <taxon>Crucibulum</taxon>
    </lineage>
</organism>
<feature type="transmembrane region" description="Helical" evidence="1">
    <location>
        <begin position="12"/>
        <end position="36"/>
    </location>
</feature>
<feature type="transmembrane region" description="Helical" evidence="1">
    <location>
        <begin position="171"/>
        <end position="193"/>
    </location>
</feature>
<keyword evidence="3" id="KW-1185">Reference proteome</keyword>